<accession>A0A173GDU9</accession>
<protein>
    <submittedName>
        <fullName evidence="1">Uncharacterized protein</fullName>
    </submittedName>
</protein>
<reference evidence="2" key="1">
    <citation type="submission" date="2016-03" db="EMBL/GenBank/DDBJ databases">
        <authorList>
            <person name="Sharma R."/>
            <person name="Simister A.R."/>
            <person name="Berg J.A."/>
            <person name="Jensen G.L."/>
            <person name="Keele B.R."/>
            <person name="Ward M.E.H."/>
            <person name="Breakwell D.P."/>
            <person name="Hope S."/>
            <person name="Grose J.H."/>
        </authorList>
    </citation>
    <scope>NUCLEOTIDE SEQUENCE [LARGE SCALE GENOMIC DNA]</scope>
</reference>
<evidence type="ECO:0000313" key="1">
    <source>
        <dbReference type="EMBL" id="ANH51743.1"/>
    </source>
</evidence>
<dbReference type="Proteomes" id="UP000222975">
    <property type="component" value="Segment"/>
</dbReference>
<organism evidence="1 2">
    <name type="scientific">Erwinia phage vB_EamM_Simmy50</name>
    <dbReference type="NCBI Taxonomy" id="1815988"/>
    <lineage>
        <taxon>Viruses</taxon>
        <taxon>Duplodnaviria</taxon>
        <taxon>Heunggongvirae</taxon>
        <taxon>Uroviricota</taxon>
        <taxon>Caudoviricetes</taxon>
        <taxon>Chimalliviridae</taxon>
        <taxon>Agricanvirus</taxon>
        <taxon>Agricanvirus simmy50</taxon>
    </lineage>
</organism>
<evidence type="ECO:0000313" key="2">
    <source>
        <dbReference type="Proteomes" id="UP000222975"/>
    </source>
</evidence>
<keyword evidence="2" id="KW-1185">Reference proteome</keyword>
<sequence>MTFEKEGDTLHIVRLRTKGWYHMTVTSDPDASMDIVNTNLRQGTFTDPLLQHQYDICKKEMGQDPNPNDIVFHQFVTTPDQTGYQSGHWMIRDHIRHGYSLKCLTNIGDWLSTAAYLYIPDPDDKEGGERKYKVTDLGKYLDKEELLGHSDHLPMYFLPDEEPGDSYDELIETHRLPQPDKGYSCVAIKNGMSFSLLTYNNSKRVLSEEEELQTTTVPVRADGLLYSSVLELAMAKNAPVWFVLEMLTSETDPNWHFV</sequence>
<gene>
    <name evidence="1" type="ORF">SIMMY50_285</name>
</gene>
<proteinExistence type="predicted"/>
<dbReference type="EMBL" id="KU886223">
    <property type="protein sequence ID" value="ANH51743.1"/>
    <property type="molecule type" value="Genomic_DNA"/>
</dbReference>
<name>A0A173GDU9_9CAUD</name>